<dbReference type="EMBL" id="GU075905">
    <property type="protein sequence ID" value="ADO99817.1"/>
    <property type="molecule type" value="Genomic_DNA"/>
</dbReference>
<proteinExistence type="predicted"/>
<organism evidence="1 2">
    <name type="scientific">Prochlorococcus phage P-HM2</name>
    <dbReference type="NCBI Taxonomy" id="445696"/>
    <lineage>
        <taxon>Viruses</taxon>
        <taxon>Duplodnaviria</taxon>
        <taxon>Heunggongvirae</taxon>
        <taxon>Uroviricota</taxon>
        <taxon>Caudoviricetes</taxon>
        <taxon>Eurybiavirus</taxon>
        <taxon>Eurybiavirus PHM2</taxon>
    </lineage>
</organism>
<gene>
    <name evidence="1" type="ORF">PHM2_039</name>
</gene>
<dbReference type="KEGG" id="vg:10327910"/>
<evidence type="ECO:0000313" key="2">
    <source>
        <dbReference type="Proteomes" id="UP000006538"/>
    </source>
</evidence>
<dbReference type="GeneID" id="10327910"/>
<evidence type="ECO:0000313" key="1">
    <source>
        <dbReference type="EMBL" id="ADO99817.1"/>
    </source>
</evidence>
<keyword evidence="2" id="KW-1185">Reference proteome</keyword>
<dbReference type="Proteomes" id="UP000006538">
    <property type="component" value="Segment"/>
</dbReference>
<protein>
    <submittedName>
        <fullName evidence="1">Uncharacterized protein</fullName>
    </submittedName>
</protein>
<dbReference type="RefSeq" id="YP_004323408.1">
    <property type="nucleotide sequence ID" value="NC_015284.1"/>
</dbReference>
<name>E3SSN9_9CAUD</name>
<dbReference type="OrthoDB" id="34178at10239"/>
<sequence>MTMFIEDGNKPVWQNHQHYPWNEYKHLNRDKFEELLNLMMEAHPDHELTEWLKRGFCMNEGDSTISFSSLEGYKMLQWGINHFDREDADSYDLFYGEEEETDWDDDDW</sequence>
<reference evidence="1 2" key="1">
    <citation type="journal article" date="2010" name="Environ. Microbiol.">
        <title>Genomic analysis of oceanic cyanobacterial myoviruses compared with T4-like myoviruses from diverse hosts and environments.</title>
        <authorList>
            <person name="Sullivan M.B."/>
            <person name="Huang K.H."/>
            <person name="Ignacio-Espinoza J.C."/>
            <person name="Berlin A.M."/>
            <person name="Kelly L."/>
            <person name="Weigele P.R."/>
            <person name="DeFrancesco A.S."/>
            <person name="Kern S.E."/>
            <person name="Thompson L.R."/>
            <person name="Young S."/>
            <person name="Yandava C."/>
            <person name="Fu R."/>
            <person name="Krastins B."/>
            <person name="Chase M."/>
            <person name="Sarracino D."/>
            <person name="Osburne M.S."/>
            <person name="Henn M.R."/>
            <person name="Chisholm S.W."/>
        </authorList>
    </citation>
    <scope>NUCLEOTIDE SEQUENCE [LARGE SCALE GENOMIC DNA]</scope>
    <source>
        <strain evidence="1">M4-259</strain>
    </source>
</reference>
<accession>E3SSN9</accession>